<name>A0A2T7NGE9_POMCA</name>
<dbReference type="GO" id="GO:0006412">
    <property type="term" value="P:translation"/>
    <property type="evidence" value="ECO:0007669"/>
    <property type="project" value="InterPro"/>
</dbReference>
<dbReference type="Proteomes" id="UP000245119">
    <property type="component" value="Linkage Group LG13"/>
</dbReference>
<protein>
    <recommendedName>
        <fullName evidence="4">Large ribosomal subunit protein uL24 C-terminal domain-containing protein</fullName>
    </recommendedName>
</protein>
<dbReference type="InterPro" id="IPR008991">
    <property type="entry name" value="Translation_prot_SH3-like_sf"/>
</dbReference>
<dbReference type="GO" id="GO:0005840">
    <property type="term" value="C:ribosome"/>
    <property type="evidence" value="ECO:0007669"/>
    <property type="project" value="UniProtKB-KW"/>
</dbReference>
<gene>
    <name evidence="5" type="ORF">C0Q70_20751</name>
</gene>
<reference evidence="5 6" key="1">
    <citation type="submission" date="2018-04" db="EMBL/GenBank/DDBJ databases">
        <title>The genome of golden apple snail Pomacea canaliculata provides insight into stress tolerance and invasive adaptation.</title>
        <authorList>
            <person name="Liu C."/>
            <person name="Liu B."/>
            <person name="Ren Y."/>
            <person name="Zhang Y."/>
            <person name="Wang H."/>
            <person name="Li S."/>
            <person name="Jiang F."/>
            <person name="Yin L."/>
            <person name="Zhang G."/>
            <person name="Qian W."/>
            <person name="Fan W."/>
        </authorList>
    </citation>
    <scope>NUCLEOTIDE SEQUENCE [LARGE SCALE GENOMIC DNA]</scope>
    <source>
        <strain evidence="5">SZHN2017</strain>
        <tissue evidence="5">Muscle</tissue>
    </source>
</reference>
<evidence type="ECO:0000256" key="2">
    <source>
        <dbReference type="ARBA" id="ARBA00022980"/>
    </source>
</evidence>
<comment type="similarity">
    <text evidence="1">Belongs to the universal ribosomal protein uL24 family.</text>
</comment>
<dbReference type="InterPro" id="IPR057264">
    <property type="entry name" value="Ribosomal_uL24_C"/>
</dbReference>
<dbReference type="AlphaFoldDB" id="A0A2T7NGE9"/>
<evidence type="ECO:0000256" key="1">
    <source>
        <dbReference type="ARBA" id="ARBA00010618"/>
    </source>
</evidence>
<dbReference type="GO" id="GO:0003735">
    <property type="term" value="F:structural constituent of ribosome"/>
    <property type="evidence" value="ECO:0007669"/>
    <property type="project" value="InterPro"/>
</dbReference>
<dbReference type="Gene3D" id="2.30.30.30">
    <property type="match status" value="1"/>
</dbReference>
<dbReference type="OrthoDB" id="432447at2759"/>
<dbReference type="InterPro" id="IPR014722">
    <property type="entry name" value="Rib_uL2_dom2"/>
</dbReference>
<sequence>MMKEEKPLLVTSEVALVDPSDSKATKVQWRFTEEGQRIRVSLRSGRIIPLSKIAEDETEDMVMKSAYTEQDWDTKADDLKKVTFKPALSTFEDDIKQLMGVKDPRKRAPTFWY</sequence>
<evidence type="ECO:0000256" key="3">
    <source>
        <dbReference type="ARBA" id="ARBA00023274"/>
    </source>
</evidence>
<dbReference type="PANTHER" id="PTHR12903">
    <property type="entry name" value="MITOCHONDRIAL RIBOSOMAL PROTEIN L24"/>
    <property type="match status" value="1"/>
</dbReference>
<dbReference type="Pfam" id="PF17136">
    <property type="entry name" value="ribosomal_L24"/>
    <property type="match status" value="1"/>
</dbReference>
<evidence type="ECO:0000259" key="4">
    <source>
        <dbReference type="Pfam" id="PF17136"/>
    </source>
</evidence>
<dbReference type="EMBL" id="PZQS01000013">
    <property type="protein sequence ID" value="PVD20254.1"/>
    <property type="molecule type" value="Genomic_DNA"/>
</dbReference>
<accession>A0A2T7NGE9</accession>
<organism evidence="5 6">
    <name type="scientific">Pomacea canaliculata</name>
    <name type="common">Golden apple snail</name>
    <dbReference type="NCBI Taxonomy" id="400727"/>
    <lineage>
        <taxon>Eukaryota</taxon>
        <taxon>Metazoa</taxon>
        <taxon>Spiralia</taxon>
        <taxon>Lophotrochozoa</taxon>
        <taxon>Mollusca</taxon>
        <taxon>Gastropoda</taxon>
        <taxon>Caenogastropoda</taxon>
        <taxon>Architaenioglossa</taxon>
        <taxon>Ampullarioidea</taxon>
        <taxon>Ampullariidae</taxon>
        <taxon>Pomacea</taxon>
    </lineage>
</organism>
<evidence type="ECO:0000313" key="5">
    <source>
        <dbReference type="EMBL" id="PVD20254.1"/>
    </source>
</evidence>
<feature type="domain" description="Large ribosomal subunit protein uL24 C-terminal" evidence="4">
    <location>
        <begin position="2"/>
        <end position="48"/>
    </location>
</feature>
<evidence type="ECO:0000313" key="6">
    <source>
        <dbReference type="Proteomes" id="UP000245119"/>
    </source>
</evidence>
<keyword evidence="2" id="KW-0689">Ribosomal protein</keyword>
<keyword evidence="3" id="KW-0687">Ribonucleoprotein</keyword>
<dbReference type="InterPro" id="IPR003256">
    <property type="entry name" value="Ribosomal_uL24"/>
</dbReference>
<keyword evidence="6" id="KW-1185">Reference proteome</keyword>
<proteinExistence type="inferred from homology"/>
<dbReference type="SUPFAM" id="SSF50104">
    <property type="entry name" value="Translation proteins SH3-like domain"/>
    <property type="match status" value="1"/>
</dbReference>
<dbReference type="GO" id="GO:1990904">
    <property type="term" value="C:ribonucleoprotein complex"/>
    <property type="evidence" value="ECO:0007669"/>
    <property type="project" value="UniProtKB-KW"/>
</dbReference>
<dbReference type="STRING" id="400727.A0A2T7NGE9"/>
<comment type="caution">
    <text evidence="5">The sequence shown here is derived from an EMBL/GenBank/DDBJ whole genome shotgun (WGS) entry which is preliminary data.</text>
</comment>